<feature type="region of interest" description="Disordered" evidence="8">
    <location>
        <begin position="934"/>
        <end position="958"/>
    </location>
</feature>
<comment type="caution">
    <text evidence="10">The sequence shown here is derived from an EMBL/GenBank/DDBJ whole genome shotgun (WGS) entry which is preliminary data.</text>
</comment>
<dbReference type="Gene3D" id="3.30.40.10">
    <property type="entry name" value="Zinc/RING finger domain, C3HC4 (zinc finger)"/>
    <property type="match status" value="1"/>
</dbReference>
<keyword evidence="5" id="KW-0238">DNA-binding</keyword>
<organism evidence="10">
    <name type="scientific">Tetraodon nigroviridis</name>
    <name type="common">Spotted green pufferfish</name>
    <name type="synonym">Chelonodon nigroviridis</name>
    <dbReference type="NCBI Taxonomy" id="99883"/>
    <lineage>
        <taxon>Eukaryota</taxon>
        <taxon>Metazoa</taxon>
        <taxon>Chordata</taxon>
        <taxon>Craniata</taxon>
        <taxon>Vertebrata</taxon>
        <taxon>Euteleostomi</taxon>
        <taxon>Actinopterygii</taxon>
        <taxon>Neopterygii</taxon>
        <taxon>Teleostei</taxon>
        <taxon>Neoteleostei</taxon>
        <taxon>Acanthomorphata</taxon>
        <taxon>Eupercaria</taxon>
        <taxon>Tetraodontiformes</taxon>
        <taxon>Tetradontoidea</taxon>
        <taxon>Tetraodontidae</taxon>
        <taxon>Tetraodon</taxon>
    </lineage>
</organism>
<feature type="region of interest" description="Disordered" evidence="8">
    <location>
        <begin position="106"/>
        <end position="312"/>
    </location>
</feature>
<accession>Q4RHS3</accession>
<keyword evidence="4" id="KW-0805">Transcription regulation</keyword>
<evidence type="ECO:0000256" key="4">
    <source>
        <dbReference type="ARBA" id="ARBA00023015"/>
    </source>
</evidence>
<reference evidence="10" key="2">
    <citation type="submission" date="2004-02" db="EMBL/GenBank/DDBJ databases">
        <authorList>
            <consortium name="Genoscope"/>
            <consortium name="Whitehead Institute Centre for Genome Research"/>
        </authorList>
    </citation>
    <scope>NUCLEOTIDE SEQUENCE</scope>
</reference>
<dbReference type="InterPro" id="IPR002857">
    <property type="entry name" value="Znf_CXXC"/>
</dbReference>
<reference evidence="10" key="1">
    <citation type="journal article" date="2004" name="Nature">
        <title>Genome duplication in the teleost fish Tetraodon nigroviridis reveals the early vertebrate proto-karyotype.</title>
        <authorList>
            <person name="Jaillon O."/>
            <person name="Aury J.-M."/>
            <person name="Brunet F."/>
            <person name="Petit J.-L."/>
            <person name="Stange-Thomann N."/>
            <person name="Mauceli E."/>
            <person name="Bouneau L."/>
            <person name="Fischer C."/>
            <person name="Ozouf-Costaz C."/>
            <person name="Bernot A."/>
            <person name="Nicaud S."/>
            <person name="Jaffe D."/>
            <person name="Fisher S."/>
            <person name="Lutfalla G."/>
            <person name="Dossat C."/>
            <person name="Segurens B."/>
            <person name="Dasilva C."/>
            <person name="Salanoubat M."/>
            <person name="Levy M."/>
            <person name="Boudet N."/>
            <person name="Castellano S."/>
            <person name="Anthouard V."/>
            <person name="Jubin C."/>
            <person name="Castelli V."/>
            <person name="Katinka M."/>
            <person name="Vacherie B."/>
            <person name="Biemont C."/>
            <person name="Skalli Z."/>
            <person name="Cattolico L."/>
            <person name="Poulain J."/>
            <person name="De Berardinis V."/>
            <person name="Cruaud C."/>
            <person name="Duprat S."/>
            <person name="Brottier P."/>
            <person name="Coutanceau J.-P."/>
            <person name="Gouzy J."/>
            <person name="Parra G."/>
            <person name="Lardier G."/>
            <person name="Chapple C."/>
            <person name="McKernan K.J."/>
            <person name="McEwan P."/>
            <person name="Bosak S."/>
            <person name="Kellis M."/>
            <person name="Volff J.-N."/>
            <person name="Guigo R."/>
            <person name="Zody M.C."/>
            <person name="Mesirov J."/>
            <person name="Lindblad-Toh K."/>
            <person name="Birren B."/>
            <person name="Nusbaum C."/>
            <person name="Kahn D."/>
            <person name="Robinson-Rechavi M."/>
            <person name="Laudet V."/>
            <person name="Schachter V."/>
            <person name="Quetier F."/>
            <person name="Saurin W."/>
            <person name="Scarpelli C."/>
            <person name="Wincker P."/>
            <person name="Lander E.S."/>
            <person name="Weissenbach J."/>
            <person name="Roest Crollius H."/>
        </authorList>
    </citation>
    <scope>NUCLEOTIDE SEQUENCE [LARGE SCALE GENOMIC DNA]</scope>
</reference>
<feature type="compositionally biased region" description="Basic and acidic residues" evidence="8">
    <location>
        <begin position="295"/>
        <end position="306"/>
    </location>
</feature>
<dbReference type="GO" id="GO:0042800">
    <property type="term" value="F:histone H3K4 methyltransferase activity"/>
    <property type="evidence" value="ECO:0007669"/>
    <property type="project" value="TreeGrafter"/>
</dbReference>
<dbReference type="GO" id="GO:0003677">
    <property type="term" value="F:DNA binding"/>
    <property type="evidence" value="ECO:0007669"/>
    <property type="project" value="UniProtKB-KW"/>
</dbReference>
<feature type="region of interest" description="Disordered" evidence="8">
    <location>
        <begin position="354"/>
        <end position="419"/>
    </location>
</feature>
<feature type="domain" description="CXXC-type" evidence="9">
    <location>
        <begin position="883"/>
        <end position="930"/>
    </location>
</feature>
<name>Q4RHS3_TETNG</name>
<evidence type="ECO:0000256" key="2">
    <source>
        <dbReference type="ARBA" id="ARBA00022771"/>
    </source>
</evidence>
<evidence type="ECO:0000259" key="9">
    <source>
        <dbReference type="PROSITE" id="PS51058"/>
    </source>
</evidence>
<gene>
    <name evidence="10" type="ORF">GSTENG00034198001</name>
</gene>
<dbReference type="EMBL" id="CAAE01015044">
    <property type="protein sequence ID" value="CAG12059.1"/>
    <property type="molecule type" value="Genomic_DNA"/>
</dbReference>
<keyword evidence="1" id="KW-0479">Metal-binding</keyword>
<dbReference type="AlphaFoldDB" id="Q4RHS3"/>
<feature type="compositionally biased region" description="Low complexity" evidence="8">
    <location>
        <begin position="838"/>
        <end position="847"/>
    </location>
</feature>
<evidence type="ECO:0000256" key="3">
    <source>
        <dbReference type="ARBA" id="ARBA00022833"/>
    </source>
</evidence>
<dbReference type="Pfam" id="PF02008">
    <property type="entry name" value="zf-CXXC"/>
    <property type="match status" value="1"/>
</dbReference>
<feature type="compositionally biased region" description="Basic and acidic residues" evidence="8">
    <location>
        <begin position="122"/>
        <end position="149"/>
    </location>
</feature>
<sequence length="1216" mass="135523">MARKTRQGKLHLHEGAGAAENHLSSSQTENLARQTSDASHPDKEETRVPSLRLKKIQNPKYDAQLSPKNAARKKKVKKFIWSLSLNEHAELVCPEIAATVTTAVSEEGQLSPCDTSVNNSSKEPDRKCKVDPSLGEEVRSKEKSSKKQADVSVEENSTLQVEKEVEQEKEAASQETNKSDFGKVPPLQIKKVSSPGKHKTKPSFLIQQLSPTSEKKEESGKDPGEGKEETSPCLTAEITPTRRLRRRTASSESPRSNAVSHKPAAVHPAAVETVVRESEPKENTQPLETETAPPETKDYTQPEAKQDSVSADEVQIQPLVKEETDIQLIDGQQTLQAESQETLLSEVHESDPIELCLQDNSPKRLKKKRKNLIGQRQKHRHRSKDGKFAPLNSSERSAEMVEVDGDIPTPLEDSSLSPSPKLIGIEKKYKKKPSGLQLLASKTSKPQSKIISKLIELGLENERLKQEETDTLVDVGQADVANQHPAKSKFVKNIKHFIMPVVSARSSRVIKTPQRFMDDAGMSVLPRRSSPKKGFQLGLQMRQGRKRDEGTCRAISPILPVDEEDILSEAQLDVDLFSAQDLDDTLDMADSLFSDEKSEKKSLLKNSGFRWQVPEEPHKEMNTLDKTLESSCEDLFLSTLVDNPTDLSTGLQDIHRKKSSPKFKKHAAHLSLYQKLKKTHLSFSKSKTTAEPEGTSKPPQPPIDLAEGLDDEAMSISLRQRDTSAEKDKSKLKIEDLDSPGVVRKVSVCVRTMNSKSIVLQHRKAEDTVRRSTFQQDARELLLERTSGIDEPEYLHSADRVASQRARLTGANKRMLNLLRKAKVQLIKIDQQKQLKSSGLLSGSTGTRPRDMTKRQRRKLKAQLDADLPVKMEPPQRKGLGPFGYRSRRCGVCKGCNTEDDCGECINCLDKPKFGGPNTKRQCCVGGHSSNDEFNEGADSPSGVQGDGHSPSVRKQPKRVVKPRVYFDLVDYDSDFDDKAESASSPARKRGTGSRFNEDFVSLDGFLGDISDDEVRHRKSSSHRGLPSRRKPEKVCMTCIRCKSCGVTPGKSWDIEWNHEKGLCQDCSKLFEMGNYCPICFKCYEDNDYDSQMMQCGTCNHWVHAKCEDLTEGSHVWSHDLHQLLRTKASSGTSTASDSTGIPWTCYSHCERGGGSERGSHTTRPPGESSWTNLCEKPRNQHFPFAHAQFPIVQQCDSDCKPFAEQCAVGYAGSSW</sequence>
<dbReference type="InterPro" id="IPR011011">
    <property type="entry name" value="Znf_FYVE_PHD"/>
</dbReference>
<feature type="compositionally biased region" description="Polar residues" evidence="8">
    <location>
        <begin position="112"/>
        <end position="121"/>
    </location>
</feature>
<feature type="compositionally biased region" description="Polar residues" evidence="8">
    <location>
        <begin position="250"/>
        <end position="259"/>
    </location>
</feature>
<evidence type="ECO:0000256" key="5">
    <source>
        <dbReference type="ARBA" id="ARBA00023125"/>
    </source>
</evidence>
<evidence type="ECO:0000313" key="10">
    <source>
        <dbReference type="EMBL" id="CAG12059.1"/>
    </source>
</evidence>
<evidence type="ECO:0000256" key="7">
    <source>
        <dbReference type="PROSITE-ProRule" id="PRU00509"/>
    </source>
</evidence>
<dbReference type="InterPro" id="IPR013083">
    <property type="entry name" value="Znf_RING/FYVE/PHD"/>
</dbReference>
<evidence type="ECO:0000256" key="8">
    <source>
        <dbReference type="SAM" id="MobiDB-lite"/>
    </source>
</evidence>
<feature type="compositionally biased region" description="Basic and acidic residues" evidence="8">
    <location>
        <begin position="213"/>
        <end position="230"/>
    </location>
</feature>
<evidence type="ECO:0000256" key="1">
    <source>
        <dbReference type="ARBA" id="ARBA00022723"/>
    </source>
</evidence>
<feature type="compositionally biased region" description="Polar residues" evidence="8">
    <location>
        <begin position="22"/>
        <end position="38"/>
    </location>
</feature>
<feature type="region of interest" description="Disordered" evidence="8">
    <location>
        <begin position="838"/>
        <end position="858"/>
    </location>
</feature>
<dbReference type="PROSITE" id="PS51058">
    <property type="entry name" value="ZF_CXXC"/>
    <property type="match status" value="1"/>
</dbReference>
<evidence type="ECO:0000256" key="6">
    <source>
        <dbReference type="ARBA" id="ARBA00023163"/>
    </source>
</evidence>
<keyword evidence="6" id="KW-0804">Transcription</keyword>
<feature type="region of interest" description="Disordered" evidence="8">
    <location>
        <begin position="683"/>
        <end position="706"/>
    </location>
</feature>
<keyword evidence="2 7" id="KW-0863">Zinc-finger</keyword>
<keyword evidence="3" id="KW-0862">Zinc</keyword>
<dbReference type="PANTHER" id="PTHR45838">
    <property type="entry name" value="HISTONE-LYSINE-N-METHYLTRANSFERASE 2 KMT2 FAMILY MEMBER"/>
    <property type="match status" value="1"/>
</dbReference>
<feature type="compositionally biased region" description="Basic residues" evidence="8">
    <location>
        <begin position="1"/>
        <end position="10"/>
    </location>
</feature>
<dbReference type="GO" id="GO:0008270">
    <property type="term" value="F:zinc ion binding"/>
    <property type="evidence" value="ECO:0007669"/>
    <property type="project" value="UniProtKB-KW"/>
</dbReference>
<dbReference type="GO" id="GO:0035097">
    <property type="term" value="C:histone methyltransferase complex"/>
    <property type="evidence" value="ECO:0007669"/>
    <property type="project" value="TreeGrafter"/>
</dbReference>
<dbReference type="PANTHER" id="PTHR45838:SF4">
    <property type="entry name" value="HISTONE-LYSINE N-METHYLTRANSFERASE TRITHORAX"/>
    <property type="match status" value="1"/>
</dbReference>
<protein>
    <submittedName>
        <fullName evidence="10">(spotted green pufferfish) hypothetical protein</fullName>
    </submittedName>
</protein>
<dbReference type="KEGG" id="tng:GSTEN00034198G001"/>
<proteinExistence type="predicted"/>
<dbReference type="GO" id="GO:0045893">
    <property type="term" value="P:positive regulation of DNA-templated transcription"/>
    <property type="evidence" value="ECO:0007669"/>
    <property type="project" value="TreeGrafter"/>
</dbReference>
<feature type="region of interest" description="Disordered" evidence="8">
    <location>
        <begin position="1"/>
        <end position="70"/>
    </location>
</feature>
<feature type="compositionally biased region" description="Basic residues" evidence="8">
    <location>
        <begin position="363"/>
        <end position="384"/>
    </location>
</feature>
<feature type="compositionally biased region" description="Basic and acidic residues" evidence="8">
    <location>
        <begin position="161"/>
        <end position="181"/>
    </location>
</feature>
<dbReference type="OrthoDB" id="308383at2759"/>
<dbReference type="SUPFAM" id="SSF57903">
    <property type="entry name" value="FYVE/PHD zinc finger"/>
    <property type="match status" value="1"/>
</dbReference>